<accession>A0ABQ2N6F1</accession>
<name>A0ABQ2N6F1_9ACTN</name>
<evidence type="ECO:0000313" key="4">
    <source>
        <dbReference type="EMBL" id="GGO86254.1"/>
    </source>
</evidence>
<comment type="caution">
    <text evidence="4">The sequence shown here is derived from an EMBL/GenBank/DDBJ whole genome shotgun (WGS) entry which is preliminary data.</text>
</comment>
<protein>
    <submittedName>
        <fullName evidence="4">Alpha/beta hydrolase</fullName>
    </submittedName>
</protein>
<keyword evidence="2 4" id="KW-0378">Hydrolase</keyword>
<evidence type="ECO:0000259" key="3">
    <source>
        <dbReference type="Pfam" id="PF12146"/>
    </source>
</evidence>
<dbReference type="RefSeq" id="WP_188782661.1">
    <property type="nucleotide sequence ID" value="NZ_BMNI01000001.1"/>
</dbReference>
<evidence type="ECO:0000256" key="1">
    <source>
        <dbReference type="ARBA" id="ARBA00008645"/>
    </source>
</evidence>
<gene>
    <name evidence="4" type="ORF">GCM10011584_08130</name>
</gene>
<proteinExistence type="inferred from homology"/>
<keyword evidence="5" id="KW-1185">Reference proteome</keyword>
<dbReference type="SUPFAM" id="SSF53474">
    <property type="entry name" value="alpha/beta-Hydrolases"/>
    <property type="match status" value="1"/>
</dbReference>
<dbReference type="Gene3D" id="3.40.50.1820">
    <property type="entry name" value="alpha/beta hydrolase"/>
    <property type="match status" value="1"/>
</dbReference>
<comment type="similarity">
    <text evidence="1">Belongs to the AB hydrolase superfamily.</text>
</comment>
<dbReference type="Pfam" id="PF12146">
    <property type="entry name" value="Hydrolase_4"/>
    <property type="match status" value="1"/>
</dbReference>
<sequence length="299" mass="31494">MTGHVVVRHDVTFDSDGDSCAAWLFLPQGVERSPVVVLGHGLGASREMRVDAFAERFAAAGIAALAFTHRNFGTSGGALRQVVSIRQQLEDWESALRYVKAHPALDGSRVAVWGSSLGGGNAITVASRHPELAAAVAQCPFTSGVATSLALGPVSSARLLPAVLADLVAQARGGSPVLVPLAGEARAKALMAGPGVLEDCQSLMPAGETFRNEAAARIVPAIALSRPGRAARNVEAPILFCVCEQDTVTPPKPTLRYARRAPRGEVRTYPASHFDIYVGEQFEAAVADQTEFLVRHLDA</sequence>
<dbReference type="Proteomes" id="UP000655410">
    <property type="component" value="Unassembled WGS sequence"/>
</dbReference>
<dbReference type="PANTHER" id="PTHR22946:SF9">
    <property type="entry name" value="POLYKETIDE TRANSFERASE AF380"/>
    <property type="match status" value="1"/>
</dbReference>
<dbReference type="InterPro" id="IPR029058">
    <property type="entry name" value="AB_hydrolase_fold"/>
</dbReference>
<dbReference type="EMBL" id="BMNI01000001">
    <property type="protein sequence ID" value="GGO86254.1"/>
    <property type="molecule type" value="Genomic_DNA"/>
</dbReference>
<reference evidence="5" key="1">
    <citation type="journal article" date="2019" name="Int. J. Syst. Evol. Microbiol.">
        <title>The Global Catalogue of Microorganisms (GCM) 10K type strain sequencing project: providing services to taxonomists for standard genome sequencing and annotation.</title>
        <authorList>
            <consortium name="The Broad Institute Genomics Platform"/>
            <consortium name="The Broad Institute Genome Sequencing Center for Infectious Disease"/>
            <person name="Wu L."/>
            <person name="Ma J."/>
        </authorList>
    </citation>
    <scope>NUCLEOTIDE SEQUENCE [LARGE SCALE GENOMIC DNA]</scope>
    <source>
        <strain evidence="5">CGMCC 4.7371</strain>
    </source>
</reference>
<dbReference type="InterPro" id="IPR022742">
    <property type="entry name" value="Hydrolase_4"/>
</dbReference>
<dbReference type="GO" id="GO:0016787">
    <property type="term" value="F:hydrolase activity"/>
    <property type="evidence" value="ECO:0007669"/>
    <property type="project" value="UniProtKB-KW"/>
</dbReference>
<evidence type="ECO:0000256" key="2">
    <source>
        <dbReference type="ARBA" id="ARBA00022801"/>
    </source>
</evidence>
<organism evidence="4 5">
    <name type="scientific">Nocardioides phosphati</name>
    <dbReference type="NCBI Taxonomy" id="1867775"/>
    <lineage>
        <taxon>Bacteria</taxon>
        <taxon>Bacillati</taxon>
        <taxon>Actinomycetota</taxon>
        <taxon>Actinomycetes</taxon>
        <taxon>Propionibacteriales</taxon>
        <taxon>Nocardioidaceae</taxon>
        <taxon>Nocardioides</taxon>
    </lineage>
</organism>
<dbReference type="InterPro" id="IPR050261">
    <property type="entry name" value="FrsA_esterase"/>
</dbReference>
<feature type="domain" description="Serine aminopeptidase S33" evidence="3">
    <location>
        <begin position="34"/>
        <end position="270"/>
    </location>
</feature>
<evidence type="ECO:0000313" key="5">
    <source>
        <dbReference type="Proteomes" id="UP000655410"/>
    </source>
</evidence>
<dbReference type="PANTHER" id="PTHR22946">
    <property type="entry name" value="DIENELACTONE HYDROLASE DOMAIN-CONTAINING PROTEIN-RELATED"/>
    <property type="match status" value="1"/>
</dbReference>